<feature type="transmembrane region" description="Helical" evidence="1">
    <location>
        <begin position="15"/>
        <end position="36"/>
    </location>
</feature>
<dbReference type="RefSeq" id="WP_116224152.1">
    <property type="nucleotide sequence ID" value="NZ_AP018437.1"/>
</dbReference>
<evidence type="ECO:0000313" key="3">
    <source>
        <dbReference type="Proteomes" id="UP000256388"/>
    </source>
</evidence>
<keyword evidence="1" id="KW-1133">Transmembrane helix</keyword>
<name>A0A3E0AH57_9CHLR</name>
<organism evidence="2 3">
    <name type="scientific">Pelolinea submarina</name>
    <dbReference type="NCBI Taxonomy" id="913107"/>
    <lineage>
        <taxon>Bacteria</taxon>
        <taxon>Bacillati</taxon>
        <taxon>Chloroflexota</taxon>
        <taxon>Anaerolineae</taxon>
        <taxon>Anaerolineales</taxon>
        <taxon>Anaerolineaceae</taxon>
        <taxon>Pelolinea</taxon>
    </lineage>
</organism>
<keyword evidence="1" id="KW-0812">Transmembrane</keyword>
<dbReference type="EMBL" id="QUMS01000001">
    <property type="protein sequence ID" value="REG11003.1"/>
    <property type="molecule type" value="Genomic_DNA"/>
</dbReference>
<keyword evidence="1" id="KW-0472">Membrane</keyword>
<reference evidence="2 3" key="1">
    <citation type="submission" date="2018-08" db="EMBL/GenBank/DDBJ databases">
        <title>Genomic Encyclopedia of Type Strains, Phase IV (KMG-IV): sequencing the most valuable type-strain genomes for metagenomic binning, comparative biology and taxonomic classification.</title>
        <authorList>
            <person name="Goeker M."/>
        </authorList>
    </citation>
    <scope>NUCLEOTIDE SEQUENCE [LARGE SCALE GENOMIC DNA]</scope>
    <source>
        <strain evidence="2 3">DSM 23923</strain>
    </source>
</reference>
<dbReference type="AlphaFoldDB" id="A0A3E0AH57"/>
<accession>A0A3E0AH57</accession>
<sequence length="187" mass="21707">MELISSLFVSIKNFLTTWGIIVTFVIALWGAILSTIHQVEEWKKNKENLIILLVLVEFVEQYKITLLNPTNKPITINSISLSLKNKNQREFDPVPTGAMFSEQDKDFPITLVIGEPVDFHLSSVISECLFNGSTISISVFDSECNIYTKYKRVHHNIRFGGFYDERRLHGNNIKSRIQFFTRKFFRK</sequence>
<proteinExistence type="predicted"/>
<comment type="caution">
    <text evidence="2">The sequence shown here is derived from an EMBL/GenBank/DDBJ whole genome shotgun (WGS) entry which is preliminary data.</text>
</comment>
<dbReference type="Proteomes" id="UP000256388">
    <property type="component" value="Unassembled WGS sequence"/>
</dbReference>
<evidence type="ECO:0000313" key="2">
    <source>
        <dbReference type="EMBL" id="REG11003.1"/>
    </source>
</evidence>
<protein>
    <submittedName>
        <fullName evidence="2">Uncharacterized protein</fullName>
    </submittedName>
</protein>
<evidence type="ECO:0000256" key="1">
    <source>
        <dbReference type="SAM" id="Phobius"/>
    </source>
</evidence>
<gene>
    <name evidence="2" type="ORF">DFR64_0875</name>
</gene>
<keyword evidence="3" id="KW-1185">Reference proteome</keyword>